<accession>A0A1J7C0Z2</accession>
<reference evidence="6 7" key="1">
    <citation type="submission" date="2016-10" db="EMBL/GenBank/DDBJ databases">
        <title>Genome sequence of Streptomyces gilvigriseus MUSC 26.</title>
        <authorList>
            <person name="Lee L.-H."/>
            <person name="Ser H.-L."/>
        </authorList>
    </citation>
    <scope>NUCLEOTIDE SEQUENCE [LARGE SCALE GENOMIC DNA]</scope>
    <source>
        <strain evidence="6 7">MUSC 26</strain>
    </source>
</reference>
<dbReference type="PANTHER" id="PTHR30146">
    <property type="entry name" value="LACI-RELATED TRANSCRIPTIONAL REPRESSOR"/>
    <property type="match status" value="1"/>
</dbReference>
<dbReference type="STRING" id="1428644.BIV57_00685"/>
<evidence type="ECO:0000313" key="7">
    <source>
        <dbReference type="Proteomes" id="UP000243342"/>
    </source>
</evidence>
<evidence type="ECO:0000256" key="1">
    <source>
        <dbReference type="ARBA" id="ARBA00023015"/>
    </source>
</evidence>
<dbReference type="Gene3D" id="3.40.50.2300">
    <property type="match status" value="1"/>
</dbReference>
<sequence length="135" mass="14678">MAEGGIGPETKKRVLEVARTLGYRASRFARGLRRQDSVRVGLLLDDLANPYYPEMASGVLQLAEEGWQVVIGDSRGEWDRKLEALKVLVRQADVRQRQVGDAGLRTANLVASGRLPGPPRCGTVRASRVPPASAT</sequence>
<dbReference type="CDD" id="cd01392">
    <property type="entry name" value="HTH_LacI"/>
    <property type="match status" value="1"/>
</dbReference>
<keyword evidence="3" id="KW-0804">Transcription</keyword>
<dbReference type="GO" id="GO:0000976">
    <property type="term" value="F:transcription cis-regulatory region binding"/>
    <property type="evidence" value="ECO:0007669"/>
    <property type="project" value="TreeGrafter"/>
</dbReference>
<evidence type="ECO:0000256" key="3">
    <source>
        <dbReference type="ARBA" id="ARBA00023163"/>
    </source>
</evidence>
<dbReference type="SUPFAM" id="SSF47413">
    <property type="entry name" value="lambda repressor-like DNA-binding domains"/>
    <property type="match status" value="1"/>
</dbReference>
<evidence type="ECO:0000256" key="2">
    <source>
        <dbReference type="ARBA" id="ARBA00023125"/>
    </source>
</evidence>
<dbReference type="InterPro" id="IPR000843">
    <property type="entry name" value="HTH_LacI"/>
</dbReference>
<keyword evidence="7" id="KW-1185">Reference proteome</keyword>
<dbReference type="GO" id="GO:0003700">
    <property type="term" value="F:DNA-binding transcription factor activity"/>
    <property type="evidence" value="ECO:0007669"/>
    <property type="project" value="TreeGrafter"/>
</dbReference>
<dbReference type="EMBL" id="MLCF01000002">
    <property type="protein sequence ID" value="OIV39393.1"/>
    <property type="molecule type" value="Genomic_DNA"/>
</dbReference>
<protein>
    <recommendedName>
        <fullName evidence="5">HTH lacI-type domain-containing protein</fullName>
    </recommendedName>
</protein>
<feature type="region of interest" description="Disordered" evidence="4">
    <location>
        <begin position="115"/>
        <end position="135"/>
    </location>
</feature>
<evidence type="ECO:0000256" key="4">
    <source>
        <dbReference type="SAM" id="MobiDB-lite"/>
    </source>
</evidence>
<evidence type="ECO:0000259" key="5">
    <source>
        <dbReference type="PROSITE" id="PS50932"/>
    </source>
</evidence>
<dbReference type="PROSITE" id="PS50932">
    <property type="entry name" value="HTH_LACI_2"/>
    <property type="match status" value="1"/>
</dbReference>
<organism evidence="6 7">
    <name type="scientific">Mangrovactinospora gilvigrisea</name>
    <dbReference type="NCBI Taxonomy" id="1428644"/>
    <lineage>
        <taxon>Bacteria</taxon>
        <taxon>Bacillati</taxon>
        <taxon>Actinomycetota</taxon>
        <taxon>Actinomycetes</taxon>
        <taxon>Kitasatosporales</taxon>
        <taxon>Streptomycetaceae</taxon>
        <taxon>Mangrovactinospora</taxon>
    </lineage>
</organism>
<dbReference type="SUPFAM" id="SSF53822">
    <property type="entry name" value="Periplasmic binding protein-like I"/>
    <property type="match status" value="1"/>
</dbReference>
<keyword evidence="2" id="KW-0238">DNA-binding</keyword>
<comment type="caution">
    <text evidence="6">The sequence shown here is derived from an EMBL/GenBank/DDBJ whole genome shotgun (WGS) entry which is preliminary data.</text>
</comment>
<dbReference type="PANTHER" id="PTHR30146:SF109">
    <property type="entry name" value="HTH-TYPE TRANSCRIPTIONAL REGULATOR GALS"/>
    <property type="match status" value="1"/>
</dbReference>
<feature type="domain" description="HTH lacI-type" evidence="5">
    <location>
        <begin position="1"/>
        <end position="34"/>
    </location>
</feature>
<gene>
    <name evidence="6" type="ORF">BIV57_00685</name>
</gene>
<dbReference type="AlphaFoldDB" id="A0A1J7C0Z2"/>
<dbReference type="Proteomes" id="UP000243342">
    <property type="component" value="Unassembled WGS sequence"/>
</dbReference>
<proteinExistence type="predicted"/>
<name>A0A1J7C0Z2_9ACTN</name>
<evidence type="ECO:0000313" key="6">
    <source>
        <dbReference type="EMBL" id="OIV39393.1"/>
    </source>
</evidence>
<keyword evidence="1" id="KW-0805">Transcription regulation</keyword>
<dbReference type="InterPro" id="IPR028082">
    <property type="entry name" value="Peripla_BP_I"/>
</dbReference>
<dbReference type="Gene3D" id="1.10.260.40">
    <property type="entry name" value="lambda repressor-like DNA-binding domains"/>
    <property type="match status" value="1"/>
</dbReference>
<dbReference type="SMART" id="SM00354">
    <property type="entry name" value="HTH_LACI"/>
    <property type="match status" value="1"/>
</dbReference>
<dbReference type="InterPro" id="IPR010982">
    <property type="entry name" value="Lambda_DNA-bd_dom_sf"/>
</dbReference>